<evidence type="ECO:0000256" key="5">
    <source>
        <dbReference type="ARBA" id="ARBA00023136"/>
    </source>
</evidence>
<dbReference type="GO" id="GO:0016020">
    <property type="term" value="C:membrane"/>
    <property type="evidence" value="ECO:0007669"/>
    <property type="project" value="UniProtKB-SubCell"/>
</dbReference>
<proteinExistence type="predicted"/>
<dbReference type="PATRIC" id="fig|1346330.5.peg.795"/>
<dbReference type="PROSITE" id="PS50850">
    <property type="entry name" value="MFS"/>
    <property type="match status" value="1"/>
</dbReference>
<dbReference type="InterPro" id="IPR044770">
    <property type="entry name" value="MFS_spinster-like"/>
</dbReference>
<comment type="caution">
    <text evidence="8">The sequence shown here is derived from an EMBL/GenBank/DDBJ whole genome shotgun (WGS) entry which is preliminary data.</text>
</comment>
<gene>
    <name evidence="8" type="ORF">M472_19160</name>
</gene>
<feature type="transmembrane region" description="Helical" evidence="6">
    <location>
        <begin position="122"/>
        <end position="142"/>
    </location>
</feature>
<dbReference type="Proteomes" id="UP000016584">
    <property type="component" value="Unassembled WGS sequence"/>
</dbReference>
<dbReference type="InterPro" id="IPR020846">
    <property type="entry name" value="MFS_dom"/>
</dbReference>
<protein>
    <recommendedName>
        <fullName evidence="7">Major facilitator superfamily (MFS) profile domain-containing protein</fullName>
    </recommendedName>
</protein>
<dbReference type="eggNOG" id="COG2814">
    <property type="taxonomic scope" value="Bacteria"/>
</dbReference>
<name>U2HZ89_9SPHI</name>
<dbReference type="InterPro" id="IPR011701">
    <property type="entry name" value="MFS"/>
</dbReference>
<dbReference type="SUPFAM" id="SSF103473">
    <property type="entry name" value="MFS general substrate transporter"/>
    <property type="match status" value="1"/>
</dbReference>
<evidence type="ECO:0000313" key="8">
    <source>
        <dbReference type="EMBL" id="ERJ60877.1"/>
    </source>
</evidence>
<comment type="subcellular location">
    <subcellularLocation>
        <location evidence="1">Membrane</location>
        <topology evidence="1">Multi-pass membrane protein</topology>
    </subcellularLocation>
</comment>
<evidence type="ECO:0000256" key="1">
    <source>
        <dbReference type="ARBA" id="ARBA00004141"/>
    </source>
</evidence>
<dbReference type="GO" id="GO:0022857">
    <property type="term" value="F:transmembrane transporter activity"/>
    <property type="evidence" value="ECO:0007669"/>
    <property type="project" value="InterPro"/>
</dbReference>
<feature type="transmembrane region" description="Helical" evidence="6">
    <location>
        <begin position="328"/>
        <end position="345"/>
    </location>
</feature>
<evidence type="ECO:0000256" key="4">
    <source>
        <dbReference type="ARBA" id="ARBA00022989"/>
    </source>
</evidence>
<dbReference type="PANTHER" id="PTHR23505:SF79">
    <property type="entry name" value="PROTEIN SPINSTER"/>
    <property type="match status" value="1"/>
</dbReference>
<feature type="transmembrane region" description="Helical" evidence="6">
    <location>
        <begin position="397"/>
        <end position="416"/>
    </location>
</feature>
<feature type="transmembrane region" description="Helical" evidence="6">
    <location>
        <begin position="306"/>
        <end position="322"/>
    </location>
</feature>
<evidence type="ECO:0000313" key="9">
    <source>
        <dbReference type="Proteomes" id="UP000016584"/>
    </source>
</evidence>
<dbReference type="Gene3D" id="1.20.1250.20">
    <property type="entry name" value="MFS general substrate transporter like domains"/>
    <property type="match status" value="2"/>
</dbReference>
<feature type="transmembrane region" description="Helical" evidence="6">
    <location>
        <begin position="22"/>
        <end position="41"/>
    </location>
</feature>
<feature type="transmembrane region" description="Helical" evidence="6">
    <location>
        <begin position="182"/>
        <end position="200"/>
    </location>
</feature>
<dbReference type="AlphaFoldDB" id="U2HZ89"/>
<feature type="transmembrane region" description="Helical" evidence="6">
    <location>
        <begin position="93"/>
        <end position="110"/>
    </location>
</feature>
<sequence length="422" mass="46931">MYYIKTKYLKDKTKPMKTNTKGYAWLLVALLWVVAFLNYFDRILITSMRDPIVADFNLTDAQFGLLTSVFLWSYGFVSPFGGFLADKYSRKKVIVLSVAIWSLVTLWTGYATSFPEMLATRLFMGISEACYIPAALALITDYHSGKTRSLATGLHMCGLYTGLALGGLGGFIAEYWGWRYGFHVFGIFGIVYAIVLLYLVRDKSKEDNVEEDAVTNTKKYSIKEVLASLFRLPSFYIILMFFAVLGMANWLVNGWLPTFLKDQFHLDLGTAGISATGYIQIGSFVGVILGGIIADKWVQKNPKGRLNVMIIGFCIGTPFLFLMASTSVFVLAIIAMVVFGLARGFNDANLMPMLRQVVDQRYIATAYGFLNFLSTIVGGLMVYVGGALKDANISLSITYQIIAIALLLASLSLFFVKIKQKD</sequence>
<feature type="transmembrane region" description="Helical" evidence="6">
    <location>
        <begin position="154"/>
        <end position="176"/>
    </location>
</feature>
<feature type="transmembrane region" description="Helical" evidence="6">
    <location>
        <begin position="272"/>
        <end position="294"/>
    </location>
</feature>
<dbReference type="Pfam" id="PF07690">
    <property type="entry name" value="MFS_1"/>
    <property type="match status" value="1"/>
</dbReference>
<dbReference type="PANTHER" id="PTHR23505">
    <property type="entry name" value="SPINSTER"/>
    <property type="match status" value="1"/>
</dbReference>
<dbReference type="InterPro" id="IPR036259">
    <property type="entry name" value="MFS_trans_sf"/>
</dbReference>
<evidence type="ECO:0000256" key="2">
    <source>
        <dbReference type="ARBA" id="ARBA00022448"/>
    </source>
</evidence>
<keyword evidence="5 6" id="KW-0472">Membrane</keyword>
<evidence type="ECO:0000256" key="6">
    <source>
        <dbReference type="SAM" id="Phobius"/>
    </source>
</evidence>
<evidence type="ECO:0000259" key="7">
    <source>
        <dbReference type="PROSITE" id="PS50850"/>
    </source>
</evidence>
<dbReference type="STRING" id="1346330.M472_19160"/>
<keyword evidence="2" id="KW-0813">Transport</keyword>
<reference evidence="8 9" key="1">
    <citation type="journal article" date="2013" name="Genome Announc.">
        <title>The Draft Genome Sequence of Sphingomonas paucimobilis Strain HER1398 (Proteobacteria), Host to the Giant PAU Phage, Indicates That It Is a Member of the Genus Sphingobacterium (Bacteroidetes).</title>
        <authorList>
            <person name="White R.A.III."/>
            <person name="Suttle C.A."/>
        </authorList>
    </citation>
    <scope>NUCLEOTIDE SEQUENCE [LARGE SCALE GENOMIC DNA]</scope>
    <source>
        <strain evidence="8 9">HER1398</strain>
    </source>
</reference>
<organism evidence="8 9">
    <name type="scientific">Sphingobacterium paucimobilis HER1398</name>
    <dbReference type="NCBI Taxonomy" id="1346330"/>
    <lineage>
        <taxon>Bacteria</taxon>
        <taxon>Pseudomonadati</taxon>
        <taxon>Bacteroidota</taxon>
        <taxon>Sphingobacteriia</taxon>
        <taxon>Sphingobacteriales</taxon>
        <taxon>Sphingobacteriaceae</taxon>
        <taxon>Sphingobacterium</taxon>
    </lineage>
</organism>
<evidence type="ECO:0000256" key="3">
    <source>
        <dbReference type="ARBA" id="ARBA00022692"/>
    </source>
</evidence>
<feature type="domain" description="Major facilitator superfamily (MFS) profile" evidence="7">
    <location>
        <begin position="27"/>
        <end position="421"/>
    </location>
</feature>
<feature type="transmembrane region" description="Helical" evidence="6">
    <location>
        <begin position="366"/>
        <end position="385"/>
    </location>
</feature>
<keyword evidence="3 6" id="KW-0812">Transmembrane</keyword>
<feature type="transmembrane region" description="Helical" evidence="6">
    <location>
        <begin position="61"/>
        <end position="81"/>
    </location>
</feature>
<keyword evidence="4 6" id="KW-1133">Transmembrane helix</keyword>
<keyword evidence="9" id="KW-1185">Reference proteome</keyword>
<accession>U2HZ89</accession>
<feature type="transmembrane region" description="Helical" evidence="6">
    <location>
        <begin position="229"/>
        <end position="252"/>
    </location>
</feature>
<dbReference type="EMBL" id="ATDL01000004">
    <property type="protein sequence ID" value="ERJ60877.1"/>
    <property type="molecule type" value="Genomic_DNA"/>
</dbReference>